<feature type="compositionally biased region" description="Basic and acidic residues" evidence="6">
    <location>
        <begin position="196"/>
        <end position="206"/>
    </location>
</feature>
<feature type="domain" description="VTT" evidence="8">
    <location>
        <begin position="2"/>
        <end position="127"/>
    </location>
</feature>
<gene>
    <name evidence="9" type="ORF">THAOC_17275</name>
</gene>
<comment type="caution">
    <text evidence="9">The sequence shown here is derived from an EMBL/GenBank/DDBJ whole genome shotgun (WGS) entry which is preliminary data.</text>
</comment>
<dbReference type="Pfam" id="PF09335">
    <property type="entry name" value="VTT_dom"/>
    <property type="match status" value="1"/>
</dbReference>
<evidence type="ECO:0000313" key="9">
    <source>
        <dbReference type="EMBL" id="EJK62126.1"/>
    </source>
</evidence>
<feature type="transmembrane region" description="Helical" evidence="7">
    <location>
        <begin position="20"/>
        <end position="51"/>
    </location>
</feature>
<feature type="transmembrane region" description="Helical" evidence="7">
    <location>
        <begin position="166"/>
        <end position="185"/>
    </location>
</feature>
<organism evidence="9 10">
    <name type="scientific">Thalassiosira oceanica</name>
    <name type="common">Marine diatom</name>
    <dbReference type="NCBI Taxonomy" id="159749"/>
    <lineage>
        <taxon>Eukaryota</taxon>
        <taxon>Sar</taxon>
        <taxon>Stramenopiles</taxon>
        <taxon>Ochrophyta</taxon>
        <taxon>Bacillariophyta</taxon>
        <taxon>Coscinodiscophyceae</taxon>
        <taxon>Thalassiosirophycidae</taxon>
        <taxon>Thalassiosirales</taxon>
        <taxon>Thalassiosiraceae</taxon>
        <taxon>Thalassiosira</taxon>
    </lineage>
</organism>
<dbReference type="InterPro" id="IPR015414">
    <property type="entry name" value="TMEM64"/>
</dbReference>
<dbReference type="AlphaFoldDB" id="K0SMH3"/>
<reference evidence="9 10" key="1">
    <citation type="journal article" date="2012" name="Genome Biol.">
        <title>Genome and low-iron response of an oceanic diatom adapted to chronic iron limitation.</title>
        <authorList>
            <person name="Lommer M."/>
            <person name="Specht M."/>
            <person name="Roy A.S."/>
            <person name="Kraemer L."/>
            <person name="Andreson R."/>
            <person name="Gutowska M.A."/>
            <person name="Wolf J."/>
            <person name="Bergner S.V."/>
            <person name="Schilhabel M.B."/>
            <person name="Klostermeier U.C."/>
            <person name="Beiko R.G."/>
            <person name="Rosenstiel P."/>
            <person name="Hippler M."/>
            <person name="Laroche J."/>
        </authorList>
    </citation>
    <scope>NUCLEOTIDE SEQUENCE [LARGE SCALE GENOMIC DNA]</scope>
    <source>
        <strain evidence="9 10">CCMP1005</strain>
    </source>
</reference>
<keyword evidence="4 7" id="KW-1133">Transmembrane helix</keyword>
<evidence type="ECO:0000256" key="2">
    <source>
        <dbReference type="ARBA" id="ARBA00022475"/>
    </source>
</evidence>
<feature type="transmembrane region" description="Helical" evidence="7">
    <location>
        <begin position="105"/>
        <end position="123"/>
    </location>
</feature>
<name>K0SMH3_THAOC</name>
<dbReference type="GO" id="GO:0005886">
    <property type="term" value="C:plasma membrane"/>
    <property type="evidence" value="ECO:0007669"/>
    <property type="project" value="UniProtKB-SubCell"/>
</dbReference>
<comment type="subcellular location">
    <subcellularLocation>
        <location evidence="1">Cell membrane</location>
        <topology evidence="1">Multi-pass membrane protein</topology>
    </subcellularLocation>
</comment>
<dbReference type="OrthoDB" id="166803at2759"/>
<evidence type="ECO:0000313" key="10">
    <source>
        <dbReference type="Proteomes" id="UP000266841"/>
    </source>
</evidence>
<sequence>MIPATPLTFGAGYVYKAAYGWGAGVAIATTISVTGSLAGSVTCFLTGRYVMRDRVRRWGRRYPAFDAVDSAVSENGFKIMGLLYASPVLPLGPVSYLMGTTSMPLVYFALAKVACLPLMIIYVCMGASTDTFFDAAGVSTEDGGETGGGGSQAKKMGVDEDTHWKMVLGGLVMSFICMSIISHVVKKELEKIFEQQKQAKSDKDGESSSSAYRRSDSAGSPEEHVELAGRSDDSRLMRRPRGHADEDG</sequence>
<keyword evidence="3 7" id="KW-0812">Transmembrane</keyword>
<feature type="region of interest" description="Disordered" evidence="6">
    <location>
        <begin position="196"/>
        <end position="248"/>
    </location>
</feature>
<accession>K0SMH3</accession>
<dbReference type="PANTHER" id="PTHR12677:SF59">
    <property type="entry name" value="GOLGI APPARATUS MEMBRANE PROTEIN TVP38-RELATED"/>
    <property type="match status" value="1"/>
</dbReference>
<feature type="compositionally biased region" description="Basic and acidic residues" evidence="6">
    <location>
        <begin position="213"/>
        <end position="248"/>
    </location>
</feature>
<evidence type="ECO:0000256" key="7">
    <source>
        <dbReference type="SAM" id="Phobius"/>
    </source>
</evidence>
<protein>
    <recommendedName>
        <fullName evidence="8">VTT domain-containing protein</fullName>
    </recommendedName>
</protein>
<evidence type="ECO:0000259" key="8">
    <source>
        <dbReference type="Pfam" id="PF09335"/>
    </source>
</evidence>
<evidence type="ECO:0000256" key="1">
    <source>
        <dbReference type="ARBA" id="ARBA00004651"/>
    </source>
</evidence>
<dbReference type="InterPro" id="IPR032816">
    <property type="entry name" value="VTT_dom"/>
</dbReference>
<proteinExistence type="predicted"/>
<evidence type="ECO:0000256" key="3">
    <source>
        <dbReference type="ARBA" id="ARBA00022692"/>
    </source>
</evidence>
<evidence type="ECO:0000256" key="6">
    <source>
        <dbReference type="SAM" id="MobiDB-lite"/>
    </source>
</evidence>
<keyword evidence="10" id="KW-1185">Reference proteome</keyword>
<dbReference type="EMBL" id="AGNL01019104">
    <property type="protein sequence ID" value="EJK62126.1"/>
    <property type="molecule type" value="Genomic_DNA"/>
</dbReference>
<dbReference type="eggNOG" id="KOG3140">
    <property type="taxonomic scope" value="Eukaryota"/>
</dbReference>
<evidence type="ECO:0000256" key="5">
    <source>
        <dbReference type="ARBA" id="ARBA00023136"/>
    </source>
</evidence>
<keyword evidence="5 7" id="KW-0472">Membrane</keyword>
<evidence type="ECO:0000256" key="4">
    <source>
        <dbReference type="ARBA" id="ARBA00022989"/>
    </source>
</evidence>
<keyword evidence="2" id="KW-1003">Cell membrane</keyword>
<dbReference type="PANTHER" id="PTHR12677">
    <property type="entry name" value="GOLGI APPARATUS MEMBRANE PROTEIN TVP38-RELATED"/>
    <property type="match status" value="1"/>
</dbReference>
<dbReference type="Proteomes" id="UP000266841">
    <property type="component" value="Unassembled WGS sequence"/>
</dbReference>